<dbReference type="AlphaFoldDB" id="A0A6C0LHR1"/>
<dbReference type="EMBL" id="MN740509">
    <property type="protein sequence ID" value="QHU30516.1"/>
    <property type="molecule type" value="Genomic_DNA"/>
</dbReference>
<name>A0A6C0LHR1_9ZZZZ</name>
<organism evidence="1">
    <name type="scientific">viral metagenome</name>
    <dbReference type="NCBI Taxonomy" id="1070528"/>
    <lineage>
        <taxon>unclassified sequences</taxon>
        <taxon>metagenomes</taxon>
        <taxon>organismal metagenomes</taxon>
    </lineage>
</organism>
<reference evidence="1" key="1">
    <citation type="journal article" date="2020" name="Nature">
        <title>Giant virus diversity and host interactions through global metagenomics.</title>
        <authorList>
            <person name="Schulz F."/>
            <person name="Roux S."/>
            <person name="Paez-Espino D."/>
            <person name="Jungbluth S."/>
            <person name="Walsh D.A."/>
            <person name="Denef V.J."/>
            <person name="McMahon K.D."/>
            <person name="Konstantinidis K.T."/>
            <person name="Eloe-Fadrosh E.A."/>
            <person name="Kyrpides N.C."/>
            <person name="Woyke T."/>
        </authorList>
    </citation>
    <scope>NUCLEOTIDE SEQUENCE</scope>
    <source>
        <strain evidence="1">GVMAG-M-3300027833-19</strain>
    </source>
</reference>
<proteinExistence type="predicted"/>
<accession>A0A6C0LHR1</accession>
<protein>
    <submittedName>
        <fullName evidence="1">Uncharacterized protein</fullName>
    </submittedName>
</protein>
<evidence type="ECO:0000313" key="1">
    <source>
        <dbReference type="EMBL" id="QHU30516.1"/>
    </source>
</evidence>
<sequence>MTDSQSNVIMKRCPHGGHLNSECDFIGAKGQITKKYKDCRDTIKKCQIEMKNKIY</sequence>